<keyword evidence="3" id="KW-1185">Reference proteome</keyword>
<evidence type="ECO:0000313" key="2">
    <source>
        <dbReference type="EMBL" id="URD91508.1"/>
    </source>
</evidence>
<accession>A0A9E7F9P3</accession>
<proteinExistence type="predicted"/>
<protein>
    <submittedName>
        <fullName evidence="2">Uncharacterized protein</fullName>
    </submittedName>
</protein>
<evidence type="ECO:0000313" key="3">
    <source>
        <dbReference type="Proteomes" id="UP001055439"/>
    </source>
</evidence>
<dbReference type="EMBL" id="CP097505">
    <property type="protein sequence ID" value="URD91508.1"/>
    <property type="molecule type" value="Genomic_DNA"/>
</dbReference>
<dbReference type="AlphaFoldDB" id="A0A9E7F9P3"/>
<name>A0A9E7F9P3_9LILI</name>
<keyword evidence="1" id="KW-0472">Membrane</keyword>
<sequence length="53" mass="5683">MEASVGIALDAEEVSDTCWTALEQLTSLVWLILGAFSSLLAWAKIPASLCLML</sequence>
<keyword evidence="1" id="KW-0812">Transmembrane</keyword>
<gene>
    <name evidence="2" type="ORF">MUK42_04274</name>
</gene>
<dbReference type="EMBL" id="CP097505">
    <property type="protein sequence ID" value="URD91507.1"/>
    <property type="molecule type" value="Genomic_DNA"/>
</dbReference>
<keyword evidence="1" id="KW-1133">Transmembrane helix</keyword>
<reference evidence="2" key="1">
    <citation type="submission" date="2022-05" db="EMBL/GenBank/DDBJ databases">
        <title>The Musa troglodytarum L. genome provides insights into the mechanism of non-climacteric behaviour and enrichment of carotenoids.</title>
        <authorList>
            <person name="Wang J."/>
        </authorList>
    </citation>
    <scope>NUCLEOTIDE SEQUENCE</scope>
    <source>
        <tissue evidence="2">Leaf</tissue>
    </source>
</reference>
<organism evidence="2 3">
    <name type="scientific">Musa troglodytarum</name>
    <name type="common">fe'i banana</name>
    <dbReference type="NCBI Taxonomy" id="320322"/>
    <lineage>
        <taxon>Eukaryota</taxon>
        <taxon>Viridiplantae</taxon>
        <taxon>Streptophyta</taxon>
        <taxon>Embryophyta</taxon>
        <taxon>Tracheophyta</taxon>
        <taxon>Spermatophyta</taxon>
        <taxon>Magnoliopsida</taxon>
        <taxon>Liliopsida</taxon>
        <taxon>Zingiberales</taxon>
        <taxon>Musaceae</taxon>
        <taxon>Musa</taxon>
    </lineage>
</organism>
<dbReference type="Proteomes" id="UP001055439">
    <property type="component" value="Chromosome 3"/>
</dbReference>
<feature type="transmembrane region" description="Helical" evidence="1">
    <location>
        <begin position="25"/>
        <end position="43"/>
    </location>
</feature>
<evidence type="ECO:0000256" key="1">
    <source>
        <dbReference type="SAM" id="Phobius"/>
    </source>
</evidence>